<evidence type="ECO:0000256" key="6">
    <source>
        <dbReference type="ARBA" id="ARBA00023319"/>
    </source>
</evidence>
<feature type="chain" id="PRO_5040318423" evidence="9">
    <location>
        <begin position="24"/>
        <end position="1247"/>
    </location>
</feature>
<keyword evidence="5" id="KW-0325">Glycoprotein</keyword>
<dbReference type="InterPro" id="IPR013783">
    <property type="entry name" value="Ig-like_fold"/>
</dbReference>
<comment type="subcellular location">
    <subcellularLocation>
        <location evidence="1">Membrane</location>
        <topology evidence="1">Single-pass type I membrane protein</topology>
    </subcellularLocation>
</comment>
<dbReference type="PROSITE" id="PS50835">
    <property type="entry name" value="IG_LIKE"/>
    <property type="match status" value="7"/>
</dbReference>
<dbReference type="EMBL" id="OU963865">
    <property type="protein sequence ID" value="CAH0770951.1"/>
    <property type="molecule type" value="Genomic_DNA"/>
</dbReference>
<evidence type="ECO:0000313" key="12">
    <source>
        <dbReference type="EMBL" id="CAH0770951.1"/>
    </source>
</evidence>
<dbReference type="InterPro" id="IPR013098">
    <property type="entry name" value="Ig_I-set"/>
</dbReference>
<feature type="compositionally biased region" description="Polar residues" evidence="7">
    <location>
        <begin position="903"/>
        <end position="923"/>
    </location>
</feature>
<protein>
    <submittedName>
        <fullName evidence="12">Uncharacterized protein</fullName>
    </submittedName>
</protein>
<dbReference type="InterPro" id="IPR003598">
    <property type="entry name" value="Ig_sub2"/>
</dbReference>
<dbReference type="PROSITE" id="PS50853">
    <property type="entry name" value="FN3"/>
    <property type="match status" value="1"/>
</dbReference>
<accession>A0A9P0CFN4</accession>
<evidence type="ECO:0000313" key="13">
    <source>
        <dbReference type="Proteomes" id="UP001152759"/>
    </source>
</evidence>
<feature type="region of interest" description="Disordered" evidence="7">
    <location>
        <begin position="1153"/>
        <end position="1202"/>
    </location>
</feature>
<feature type="domain" description="Ig-like" evidence="10">
    <location>
        <begin position="516"/>
        <end position="618"/>
    </location>
</feature>
<feature type="domain" description="Ig-like" evidence="10">
    <location>
        <begin position="34"/>
        <end position="127"/>
    </location>
</feature>
<dbReference type="Gene3D" id="2.60.40.10">
    <property type="entry name" value="Immunoglobulins"/>
    <property type="match status" value="8"/>
</dbReference>
<dbReference type="SMART" id="SM00060">
    <property type="entry name" value="FN3"/>
    <property type="match status" value="1"/>
</dbReference>
<evidence type="ECO:0000259" key="10">
    <source>
        <dbReference type="PROSITE" id="PS50835"/>
    </source>
</evidence>
<name>A0A9P0CFN4_BEMTA</name>
<keyword evidence="8" id="KW-1133">Transmembrane helix</keyword>
<dbReference type="GO" id="GO:0098609">
    <property type="term" value="P:cell-cell adhesion"/>
    <property type="evidence" value="ECO:0007669"/>
    <property type="project" value="TreeGrafter"/>
</dbReference>
<keyword evidence="2" id="KW-0677">Repeat</keyword>
<dbReference type="Pfam" id="PF13927">
    <property type="entry name" value="Ig_3"/>
    <property type="match status" value="5"/>
</dbReference>
<dbReference type="GO" id="GO:0030154">
    <property type="term" value="P:cell differentiation"/>
    <property type="evidence" value="ECO:0007669"/>
    <property type="project" value="UniProtKB-ARBA"/>
</dbReference>
<feature type="domain" description="Ig-like" evidence="10">
    <location>
        <begin position="233"/>
        <end position="311"/>
    </location>
</feature>
<evidence type="ECO:0000256" key="4">
    <source>
        <dbReference type="ARBA" id="ARBA00023157"/>
    </source>
</evidence>
<feature type="signal peptide" evidence="9">
    <location>
        <begin position="1"/>
        <end position="23"/>
    </location>
</feature>
<organism evidence="12 13">
    <name type="scientific">Bemisia tabaci</name>
    <name type="common">Sweetpotato whitefly</name>
    <name type="synonym">Aleurodes tabaci</name>
    <dbReference type="NCBI Taxonomy" id="7038"/>
    <lineage>
        <taxon>Eukaryota</taxon>
        <taxon>Metazoa</taxon>
        <taxon>Ecdysozoa</taxon>
        <taxon>Arthropoda</taxon>
        <taxon>Hexapoda</taxon>
        <taxon>Insecta</taxon>
        <taxon>Pterygota</taxon>
        <taxon>Neoptera</taxon>
        <taxon>Paraneoptera</taxon>
        <taxon>Hemiptera</taxon>
        <taxon>Sternorrhyncha</taxon>
        <taxon>Aleyrodoidea</taxon>
        <taxon>Aleyrodidae</taxon>
        <taxon>Aleyrodinae</taxon>
        <taxon>Bemisia</taxon>
    </lineage>
</organism>
<dbReference type="GO" id="GO:0050839">
    <property type="term" value="F:cell adhesion molecule binding"/>
    <property type="evidence" value="ECO:0007669"/>
    <property type="project" value="TreeGrafter"/>
</dbReference>
<dbReference type="PANTHER" id="PTHR11640:SF134">
    <property type="entry name" value="ECHINOID, ISOFORM A-RELATED"/>
    <property type="match status" value="1"/>
</dbReference>
<sequence length="1247" mass="137996">MDLKVSAAFVSCLFGLLIGWSLGEEKQEMKDTREGEDVTLECRFPPQLKSQNPSFYWLRVNRHTHDNVAIEQTPLDNNYRLDFRPEQGKYDLLISNASYERDNGRFECRAKAPGSGTDLHSQSFVVTVLTPPGPPRISPAPNTTATEGKPLELACSSAGGSPDPLIRWYREGIREPLETATHSGKDGVTSAILSLSPKRDDDGAIFRCVVWNRAMPESARLETKLTLNVNYFPRVEVGPEPVVRVEREGTVTLQCNVDAKPRVSGVRWTRNGRFVATSFTHTLRQVTSQDAGKYTCTADNGLGQSGEAEITLDVQYGPQVTIQSGPGVSRQRDVEEGESVVIHCNVSANPAPTTVEWLREGRPEFRQSGETLVLQKVSADSAGTYTCRAVNVLNPTSLARTRTNKVGNASITLLVRHHPGQARITPDRPIATEGAGVTLTCSASPPGWPMPTYRWWRESDQPSSSSGSAVTILATGSKYTIPSAHIGSEGKYLCQAMNEKGNGDIASVILTVHQPPRFLAKLQPHVTRRVGDSEFSAMCGAQGKPKPSIKWFKDGAEISPKLFDISTTESEGENEVYTVHSTLRFSGRDRPNGNELIPFDRGVYSCIFENEVKRAETSMHLRIEHEPIVLHKYNKVAYDLRETAQVICKVQAYPRPEFQWSYSTHTAPLLPGSDGHYEINTTVNEAGGDVYTSILQVSNLRELDYGDYNCRIANALGNVRTTIQLQPKGAPEKPESVTATQTGHNYITLKWVPGFDGGLQNTKYFVSYKKVHHSADNDIDSDCYASRKANTYLSEEWQEFDCQRSNPCNVTALEQHQTYVFKMKAYNSKGHSDYSEEAYAMTKVDRIPAPQRVTFNPETLDLTLNIAATCLQLVGVVEATTSQLADPDWHIIETLHLEASGSGSSRQEATISSLASRRASTGRSLDDPVEDQLLVDRSMADEVRVRVRLCLRSSQDTCGDYTEAEIGPSYVKEASTLPTPTIIAIVVSCVVFLLFIGLLYVFCRCKSKQCKKGSGKDYEMDSSVHPSIVQQAPPPYYPASGMENKALEHSLDLALDDQNKYVNQNEYGYHTNAHGGGQHPNGVNMAYMENSYSNSNNGGSVNSQDSLWQMKMQAANSPAGDHHHHIADRTNHYGGYDPLTHGGYGTVDDYAPYPHLTSQTPDYGSNAPSRQDYAAPNKAHQGHLRSIDSPYHDVSGLPDPYMDHQLMDSEENLKPQQHLSMSFDESLESGYSTPNSRNRRIIREIIV</sequence>
<keyword evidence="4" id="KW-1015">Disulfide bond</keyword>
<evidence type="ECO:0000256" key="8">
    <source>
        <dbReference type="SAM" id="Phobius"/>
    </source>
</evidence>
<dbReference type="Pfam" id="PF00041">
    <property type="entry name" value="fn3"/>
    <property type="match status" value="1"/>
</dbReference>
<keyword evidence="3 8" id="KW-0472">Membrane</keyword>
<feature type="domain" description="Ig-like" evidence="10">
    <location>
        <begin position="135"/>
        <end position="226"/>
    </location>
</feature>
<feature type="domain" description="Ig-like" evidence="10">
    <location>
        <begin position="627"/>
        <end position="726"/>
    </location>
</feature>
<evidence type="ECO:0000256" key="5">
    <source>
        <dbReference type="ARBA" id="ARBA00023180"/>
    </source>
</evidence>
<keyword evidence="6" id="KW-0393">Immunoglobulin domain</keyword>
<dbReference type="CDD" id="cd00063">
    <property type="entry name" value="FN3"/>
    <property type="match status" value="1"/>
</dbReference>
<dbReference type="InterPro" id="IPR036179">
    <property type="entry name" value="Ig-like_dom_sf"/>
</dbReference>
<dbReference type="Pfam" id="PF07679">
    <property type="entry name" value="I-set"/>
    <property type="match status" value="1"/>
</dbReference>
<dbReference type="PANTHER" id="PTHR11640">
    <property type="entry name" value="NEPHRIN"/>
    <property type="match status" value="1"/>
</dbReference>
<dbReference type="GO" id="GO:0005886">
    <property type="term" value="C:plasma membrane"/>
    <property type="evidence" value="ECO:0007669"/>
    <property type="project" value="TreeGrafter"/>
</dbReference>
<dbReference type="AlphaFoldDB" id="A0A9P0CFN4"/>
<dbReference type="SMART" id="SM00408">
    <property type="entry name" value="IGc2"/>
    <property type="match status" value="7"/>
</dbReference>
<evidence type="ECO:0000259" key="11">
    <source>
        <dbReference type="PROSITE" id="PS50853"/>
    </source>
</evidence>
<evidence type="ECO:0000256" key="1">
    <source>
        <dbReference type="ARBA" id="ARBA00004479"/>
    </source>
</evidence>
<feature type="domain" description="Fibronectin type-III" evidence="11">
    <location>
        <begin position="733"/>
        <end position="845"/>
    </location>
</feature>
<dbReference type="SUPFAM" id="SSF48726">
    <property type="entry name" value="Immunoglobulin"/>
    <property type="match status" value="7"/>
</dbReference>
<keyword evidence="9" id="KW-0732">Signal</keyword>
<evidence type="ECO:0000256" key="2">
    <source>
        <dbReference type="ARBA" id="ARBA00022737"/>
    </source>
</evidence>
<evidence type="ECO:0000256" key="9">
    <source>
        <dbReference type="SAM" id="SignalP"/>
    </source>
</evidence>
<proteinExistence type="predicted"/>
<evidence type="ECO:0000256" key="7">
    <source>
        <dbReference type="SAM" id="MobiDB-lite"/>
    </source>
</evidence>
<feature type="domain" description="Ig-like" evidence="10">
    <location>
        <begin position="419"/>
        <end position="511"/>
    </location>
</feature>
<dbReference type="CDD" id="cd00096">
    <property type="entry name" value="Ig"/>
    <property type="match status" value="3"/>
</dbReference>
<evidence type="ECO:0000256" key="3">
    <source>
        <dbReference type="ARBA" id="ARBA00023136"/>
    </source>
</evidence>
<dbReference type="GO" id="GO:0005911">
    <property type="term" value="C:cell-cell junction"/>
    <property type="evidence" value="ECO:0007669"/>
    <property type="project" value="TreeGrafter"/>
</dbReference>
<feature type="transmembrane region" description="Helical" evidence="8">
    <location>
        <begin position="982"/>
        <end position="1002"/>
    </location>
</feature>
<dbReference type="SMART" id="SM00409">
    <property type="entry name" value="IG"/>
    <property type="match status" value="6"/>
</dbReference>
<gene>
    <name evidence="12" type="ORF">BEMITA_LOCUS7760</name>
</gene>
<keyword evidence="8" id="KW-0812">Transmembrane</keyword>
<dbReference type="SUPFAM" id="SSF49265">
    <property type="entry name" value="Fibronectin type III"/>
    <property type="match status" value="1"/>
</dbReference>
<dbReference type="InterPro" id="IPR007110">
    <property type="entry name" value="Ig-like_dom"/>
</dbReference>
<feature type="compositionally biased region" description="Polar residues" evidence="7">
    <location>
        <begin position="1156"/>
        <end position="1169"/>
    </location>
</feature>
<feature type="region of interest" description="Disordered" evidence="7">
    <location>
        <begin position="903"/>
        <end position="925"/>
    </location>
</feature>
<reference evidence="12" key="1">
    <citation type="submission" date="2021-12" db="EMBL/GenBank/DDBJ databases">
        <authorList>
            <person name="King R."/>
        </authorList>
    </citation>
    <scope>NUCLEOTIDE SEQUENCE</scope>
</reference>
<dbReference type="GO" id="GO:0009653">
    <property type="term" value="P:anatomical structure morphogenesis"/>
    <property type="evidence" value="ECO:0007669"/>
    <property type="project" value="UniProtKB-ARBA"/>
</dbReference>
<keyword evidence="13" id="KW-1185">Reference proteome</keyword>
<dbReference type="Proteomes" id="UP001152759">
    <property type="component" value="Chromosome 4"/>
</dbReference>
<dbReference type="InterPro" id="IPR003599">
    <property type="entry name" value="Ig_sub"/>
</dbReference>
<dbReference type="InterPro" id="IPR051275">
    <property type="entry name" value="Cell_adhesion_signaling"/>
</dbReference>
<feature type="domain" description="Ig-like" evidence="10">
    <location>
        <begin position="318"/>
        <end position="399"/>
    </location>
</feature>
<dbReference type="InterPro" id="IPR003961">
    <property type="entry name" value="FN3_dom"/>
</dbReference>
<dbReference type="InterPro" id="IPR036116">
    <property type="entry name" value="FN3_sf"/>
</dbReference>